<evidence type="ECO:0000313" key="5">
    <source>
        <dbReference type="EMBL" id="EDK37330.2"/>
    </source>
</evidence>
<dbReference type="InterPro" id="IPR012935">
    <property type="entry name" value="NuBaID_N"/>
</dbReference>
<dbReference type="OrthoDB" id="3987180at2759"/>
<dbReference type="RefSeq" id="XP_001485757.2">
    <property type="nucleotide sequence ID" value="XM_001485707.1"/>
</dbReference>
<dbReference type="AlphaFoldDB" id="A5DDS7"/>
<evidence type="ECO:0000256" key="3">
    <source>
        <dbReference type="SAM" id="MobiDB-lite"/>
    </source>
</evidence>
<name>A5DDS7_PICGU</name>
<comment type="subcellular location">
    <subcellularLocation>
        <location evidence="1">Nucleus</location>
    </subcellularLocation>
</comment>
<dbReference type="eggNOG" id="ENOG502SB6V">
    <property type="taxonomic scope" value="Eukaryota"/>
</dbReference>
<keyword evidence="2" id="KW-0539">Nucleus</keyword>
<dbReference type="GO" id="GO:0005634">
    <property type="term" value="C:nucleus"/>
    <property type="evidence" value="ECO:0007669"/>
    <property type="project" value="UniProtKB-SubCell"/>
</dbReference>
<dbReference type="HOGENOM" id="CLU_615638_0_0_1"/>
<dbReference type="KEGG" id="pgu:PGUG_01428"/>
<evidence type="ECO:0000313" key="6">
    <source>
        <dbReference type="Proteomes" id="UP000001997"/>
    </source>
</evidence>
<gene>
    <name evidence="5" type="ORF">PGUG_01428</name>
</gene>
<dbReference type="GO" id="GO:0008270">
    <property type="term" value="F:zinc ion binding"/>
    <property type="evidence" value="ECO:0007669"/>
    <property type="project" value="InterPro"/>
</dbReference>
<feature type="domain" description="C3HC-type" evidence="4">
    <location>
        <begin position="109"/>
        <end position="264"/>
    </location>
</feature>
<dbReference type="EMBL" id="CH408156">
    <property type="protein sequence ID" value="EDK37330.2"/>
    <property type="molecule type" value="Genomic_DNA"/>
</dbReference>
<dbReference type="Pfam" id="PF07967">
    <property type="entry name" value="zf-C3HC"/>
    <property type="match status" value="1"/>
</dbReference>
<dbReference type="PANTHER" id="PTHR15835">
    <property type="entry name" value="NUCLEAR-INTERACTING PARTNER OF ALK"/>
    <property type="match status" value="1"/>
</dbReference>
<protein>
    <recommendedName>
        <fullName evidence="4">C3HC-type domain-containing protein</fullName>
    </recommendedName>
</protein>
<accession>A5DDS7</accession>
<dbReference type="OMA" id="GWKCVSF"/>
<evidence type="ECO:0000256" key="2">
    <source>
        <dbReference type="ARBA" id="ARBA00023242"/>
    </source>
</evidence>
<feature type="region of interest" description="Disordered" evidence="3">
    <location>
        <begin position="405"/>
        <end position="428"/>
    </location>
</feature>
<evidence type="ECO:0000256" key="1">
    <source>
        <dbReference type="ARBA" id="ARBA00004123"/>
    </source>
</evidence>
<dbReference type="Proteomes" id="UP000001997">
    <property type="component" value="Unassembled WGS sequence"/>
</dbReference>
<dbReference type="PANTHER" id="PTHR15835:SF6">
    <property type="entry name" value="ZINC FINGER C3HC-TYPE PROTEIN 1"/>
    <property type="match status" value="1"/>
</dbReference>
<dbReference type="STRING" id="294746.A5DDS7"/>
<organism evidence="5 6">
    <name type="scientific">Meyerozyma guilliermondii (strain ATCC 6260 / CBS 566 / DSM 6381 / JCM 1539 / NBRC 10279 / NRRL Y-324)</name>
    <name type="common">Yeast</name>
    <name type="synonym">Candida guilliermondii</name>
    <dbReference type="NCBI Taxonomy" id="294746"/>
    <lineage>
        <taxon>Eukaryota</taxon>
        <taxon>Fungi</taxon>
        <taxon>Dikarya</taxon>
        <taxon>Ascomycota</taxon>
        <taxon>Saccharomycotina</taxon>
        <taxon>Pichiomycetes</taxon>
        <taxon>Debaryomycetaceae</taxon>
        <taxon>Meyerozyma</taxon>
    </lineage>
</organism>
<keyword evidence="6" id="KW-1185">Reference proteome</keyword>
<proteinExistence type="predicted"/>
<evidence type="ECO:0000259" key="4">
    <source>
        <dbReference type="Pfam" id="PF07967"/>
    </source>
</evidence>
<dbReference type="GeneID" id="5127625"/>
<dbReference type="InParanoid" id="A5DDS7"/>
<dbReference type="VEuPathDB" id="FungiDB:PGUG_01428"/>
<sequence>MARCTGAILQLSSTVNPLPSLHLTFTKFTFMDEVAAGTPRVLRECASMLSTPNHERYIDTPDYSKYSTHPDIQYFRSVKAKNHYQYHRLKRTSKPIRERIYAAASKFDPYSRPQLLHRLASYTALNWSLPESALASKSWEVSELKCAQNGWRCVSIRNSNLKNHLVCDVCHHQLILRYNEVHDSIFDFDVEEVAQLNVNLARSYLKQITTKAHGTACPWQSLETPLQGVYYMRPFLKNTNETLLAEYRKALSGLVRHWRVLESQISLPSLSQNHIEDTVVQISTEILLAGENEDKENLASLAAAAPLWVFTIAQLGWELRSQKFASQTVYLMVCTGCNARWVLNDIRQNSSNQEPQLSPSNILTPCEHRAIVEEDDEFDPWDHKSWCCRKQDSAHLAELLRRGLKRQAEESTQSRKSARTETGIDIKQ</sequence>
<reference evidence="5 6" key="1">
    <citation type="journal article" date="2009" name="Nature">
        <title>Evolution of pathogenicity and sexual reproduction in eight Candida genomes.</title>
        <authorList>
            <person name="Butler G."/>
            <person name="Rasmussen M.D."/>
            <person name="Lin M.F."/>
            <person name="Santos M.A."/>
            <person name="Sakthikumar S."/>
            <person name="Munro C.A."/>
            <person name="Rheinbay E."/>
            <person name="Grabherr M."/>
            <person name="Forche A."/>
            <person name="Reedy J.L."/>
            <person name="Agrafioti I."/>
            <person name="Arnaud M.B."/>
            <person name="Bates S."/>
            <person name="Brown A.J."/>
            <person name="Brunke S."/>
            <person name="Costanzo M.C."/>
            <person name="Fitzpatrick D.A."/>
            <person name="de Groot P.W."/>
            <person name="Harris D."/>
            <person name="Hoyer L.L."/>
            <person name="Hube B."/>
            <person name="Klis F.M."/>
            <person name="Kodira C."/>
            <person name="Lennard N."/>
            <person name="Logue M.E."/>
            <person name="Martin R."/>
            <person name="Neiman A.M."/>
            <person name="Nikolaou E."/>
            <person name="Quail M.A."/>
            <person name="Quinn J."/>
            <person name="Santos M.C."/>
            <person name="Schmitzberger F.F."/>
            <person name="Sherlock G."/>
            <person name="Shah P."/>
            <person name="Silverstein K.A."/>
            <person name="Skrzypek M.S."/>
            <person name="Soll D."/>
            <person name="Staggs R."/>
            <person name="Stansfield I."/>
            <person name="Stumpf M.P."/>
            <person name="Sudbery P.E."/>
            <person name="Srikantha T."/>
            <person name="Zeng Q."/>
            <person name="Berman J."/>
            <person name="Berriman M."/>
            <person name="Heitman J."/>
            <person name="Gow N.A."/>
            <person name="Lorenz M.C."/>
            <person name="Birren B.W."/>
            <person name="Kellis M."/>
            <person name="Cuomo C.A."/>
        </authorList>
    </citation>
    <scope>NUCLEOTIDE SEQUENCE [LARGE SCALE GENOMIC DNA]</scope>
    <source>
        <strain evidence="6">ATCC 6260 / CBS 566 / DSM 6381 / JCM 1539 / NBRC 10279 / NRRL Y-324</strain>
    </source>
</reference>